<feature type="transmembrane region" description="Helical" evidence="1">
    <location>
        <begin position="91"/>
        <end position="110"/>
    </location>
</feature>
<organism evidence="2 3">
    <name type="scientific">Svornostia abyssi</name>
    <dbReference type="NCBI Taxonomy" id="2898438"/>
    <lineage>
        <taxon>Bacteria</taxon>
        <taxon>Bacillati</taxon>
        <taxon>Actinomycetota</taxon>
        <taxon>Thermoleophilia</taxon>
        <taxon>Solirubrobacterales</taxon>
        <taxon>Baekduiaceae</taxon>
        <taxon>Svornostia</taxon>
    </lineage>
</organism>
<dbReference type="Pfam" id="PF02405">
    <property type="entry name" value="MlaE"/>
    <property type="match status" value="1"/>
</dbReference>
<protein>
    <submittedName>
        <fullName evidence="2">ABC transporter permease</fullName>
    </submittedName>
</protein>
<dbReference type="InterPro" id="IPR030802">
    <property type="entry name" value="Permease_MalE"/>
</dbReference>
<keyword evidence="3" id="KW-1185">Reference proteome</keyword>
<keyword evidence="1" id="KW-0812">Transmembrane</keyword>
<evidence type="ECO:0000256" key="1">
    <source>
        <dbReference type="SAM" id="Phobius"/>
    </source>
</evidence>
<dbReference type="Proteomes" id="UP001058860">
    <property type="component" value="Chromosome"/>
</dbReference>
<dbReference type="RefSeq" id="WP_353864140.1">
    <property type="nucleotide sequence ID" value="NZ_CP088295.1"/>
</dbReference>
<keyword evidence="1" id="KW-0472">Membrane</keyword>
<feature type="transmembrane region" description="Helical" evidence="1">
    <location>
        <begin position="36"/>
        <end position="56"/>
    </location>
</feature>
<reference evidence="3" key="1">
    <citation type="submission" date="2021-11" db="EMBL/GenBank/DDBJ databases">
        <title>Cultivation dependent microbiological survey of springs from the worlds oldest radium mine currently devoted to the extraction of radon-saturated water.</title>
        <authorList>
            <person name="Kapinusova G."/>
            <person name="Smrhova T."/>
            <person name="Strejcek M."/>
            <person name="Suman J."/>
            <person name="Jani K."/>
            <person name="Pajer P."/>
            <person name="Uhlik O."/>
        </authorList>
    </citation>
    <scope>NUCLEOTIDE SEQUENCE [LARGE SCALE GENOMIC DNA]</scope>
    <source>
        <strain evidence="3">J379</strain>
    </source>
</reference>
<evidence type="ECO:0000313" key="3">
    <source>
        <dbReference type="Proteomes" id="UP001058860"/>
    </source>
</evidence>
<sequence>MSARKPDPLYEVGDYAAFVAAATRGMGGLRPYTGEVLRQAGILALGSTLVIVLMAFLMGSACGLEASAATRALGGGSSIGVFTAFCTTREVVPFIFGFILAAKVGCGIVAELGSMRVREEVDAIEVMGIPAISYLVSTRLAAALLMVPLIYAVAVMAGQFGAWLVAVAYFADVSAGTFEIGFYAALSPLDLIYSAIKGLTIALLVISVSLYFGFTVRGGPVEVGMATARSMGVNLVLATFANTALTLVFWGIDPNLPVA</sequence>
<feature type="transmembrane region" description="Helical" evidence="1">
    <location>
        <begin position="191"/>
        <end position="212"/>
    </location>
</feature>
<accession>A0ABY5PG46</accession>
<keyword evidence="1" id="KW-1133">Transmembrane helix</keyword>
<dbReference type="PANTHER" id="PTHR30188">
    <property type="entry name" value="ABC TRANSPORTER PERMEASE PROTEIN-RELATED"/>
    <property type="match status" value="1"/>
</dbReference>
<gene>
    <name evidence="2" type="ORF">LRS13_23705</name>
</gene>
<proteinExistence type="predicted"/>
<name>A0ABY5PG46_9ACTN</name>
<dbReference type="PANTHER" id="PTHR30188:SF13">
    <property type="entry name" value="CONSERVED HYPOTHETICAL INTEGRAL MEMBRANE PROTEIN YRBE3B"/>
    <property type="match status" value="1"/>
</dbReference>
<feature type="transmembrane region" description="Helical" evidence="1">
    <location>
        <begin position="149"/>
        <end position="171"/>
    </location>
</feature>
<dbReference type="EMBL" id="CP088295">
    <property type="protein sequence ID" value="UUY03638.1"/>
    <property type="molecule type" value="Genomic_DNA"/>
</dbReference>
<feature type="transmembrane region" description="Helical" evidence="1">
    <location>
        <begin position="233"/>
        <end position="252"/>
    </location>
</feature>
<evidence type="ECO:0000313" key="2">
    <source>
        <dbReference type="EMBL" id="UUY03638.1"/>
    </source>
</evidence>